<evidence type="ECO:0000256" key="1">
    <source>
        <dbReference type="SAM" id="SignalP"/>
    </source>
</evidence>
<dbReference type="OrthoDB" id="3068021at2759"/>
<feature type="signal peptide" evidence="1">
    <location>
        <begin position="1"/>
        <end position="22"/>
    </location>
</feature>
<gene>
    <name evidence="2" type="ORF">HMN09_00493400</name>
</gene>
<reference evidence="2" key="1">
    <citation type="submission" date="2020-05" db="EMBL/GenBank/DDBJ databases">
        <title>Mycena genomes resolve the evolution of fungal bioluminescence.</title>
        <authorList>
            <person name="Tsai I.J."/>
        </authorList>
    </citation>
    <scope>NUCLEOTIDE SEQUENCE</scope>
    <source>
        <strain evidence="2">110903Hualien_Pintung</strain>
    </source>
</reference>
<protein>
    <submittedName>
        <fullName evidence="2">MFS domain-containing protein</fullName>
    </submittedName>
</protein>
<dbReference type="AlphaFoldDB" id="A0A8H6TB68"/>
<comment type="caution">
    <text evidence="2">The sequence shown here is derived from an EMBL/GenBank/DDBJ whole genome shotgun (WGS) entry which is preliminary data.</text>
</comment>
<sequence>MFLARLSAVLLVVFIAALSALADAPAPAPSPVPSDPNYYYPTYACAAGTDTATWTVDSVNNPSNGTVECYIPEADCYYYLNGTYDADDSNEARAACPRTATPASQNPSCNSFLCPKTNPDGSVLSSFDWYIYESESSCSYDDGSTCAYDVNGNFITSESNGDCPTTVIPASCASNPNRRRYRKEDNFTAMLRKKAVPGEAVRVRQARPS</sequence>
<name>A0A8H6TB68_MYCCL</name>
<feature type="chain" id="PRO_5034477534" evidence="1">
    <location>
        <begin position="23"/>
        <end position="209"/>
    </location>
</feature>
<accession>A0A8H6TB68</accession>
<keyword evidence="1" id="KW-0732">Signal</keyword>
<organism evidence="2 3">
    <name type="scientific">Mycena chlorophos</name>
    <name type="common">Agaric fungus</name>
    <name type="synonym">Agaricus chlorophos</name>
    <dbReference type="NCBI Taxonomy" id="658473"/>
    <lineage>
        <taxon>Eukaryota</taxon>
        <taxon>Fungi</taxon>
        <taxon>Dikarya</taxon>
        <taxon>Basidiomycota</taxon>
        <taxon>Agaricomycotina</taxon>
        <taxon>Agaricomycetes</taxon>
        <taxon>Agaricomycetidae</taxon>
        <taxon>Agaricales</taxon>
        <taxon>Marasmiineae</taxon>
        <taxon>Mycenaceae</taxon>
        <taxon>Mycena</taxon>
    </lineage>
</organism>
<evidence type="ECO:0000313" key="2">
    <source>
        <dbReference type="EMBL" id="KAF7313377.1"/>
    </source>
</evidence>
<keyword evidence="3" id="KW-1185">Reference proteome</keyword>
<proteinExistence type="predicted"/>
<evidence type="ECO:0000313" key="3">
    <source>
        <dbReference type="Proteomes" id="UP000613580"/>
    </source>
</evidence>
<dbReference type="Proteomes" id="UP000613580">
    <property type="component" value="Unassembled WGS sequence"/>
</dbReference>
<dbReference type="EMBL" id="JACAZE010000006">
    <property type="protein sequence ID" value="KAF7313377.1"/>
    <property type="molecule type" value="Genomic_DNA"/>
</dbReference>